<accession>A0A2P5AHN5</accession>
<proteinExistence type="predicted"/>
<organism evidence="1 2">
    <name type="scientific">Parasponia andersonii</name>
    <name type="common">Sponia andersonii</name>
    <dbReference type="NCBI Taxonomy" id="3476"/>
    <lineage>
        <taxon>Eukaryota</taxon>
        <taxon>Viridiplantae</taxon>
        <taxon>Streptophyta</taxon>
        <taxon>Embryophyta</taxon>
        <taxon>Tracheophyta</taxon>
        <taxon>Spermatophyta</taxon>
        <taxon>Magnoliopsida</taxon>
        <taxon>eudicotyledons</taxon>
        <taxon>Gunneridae</taxon>
        <taxon>Pentapetalae</taxon>
        <taxon>rosids</taxon>
        <taxon>fabids</taxon>
        <taxon>Rosales</taxon>
        <taxon>Cannabaceae</taxon>
        <taxon>Parasponia</taxon>
    </lineage>
</organism>
<comment type="caution">
    <text evidence="1">The sequence shown here is derived from an EMBL/GenBank/DDBJ whole genome shotgun (WGS) entry which is preliminary data.</text>
</comment>
<sequence>MRSPCPRESLPSFSSFQSTIAMELRSCPFLATRRLSVRVGSKEEGDVDVSTCPHVMRRTRGGTGMEKIVIGCGAPANVGAFLARLGGHVALVQLLSWVPFGRNFEKSVTFGLCMGARCRWGVCEKENG</sequence>
<evidence type="ECO:0000313" key="2">
    <source>
        <dbReference type="Proteomes" id="UP000237105"/>
    </source>
</evidence>
<gene>
    <name evidence="1" type="ORF">PanWU01x14_331590</name>
</gene>
<dbReference type="EMBL" id="JXTB01000586">
    <property type="protein sequence ID" value="PON36058.1"/>
    <property type="molecule type" value="Genomic_DNA"/>
</dbReference>
<dbReference type="AlphaFoldDB" id="A0A2P5AHN5"/>
<keyword evidence="2" id="KW-1185">Reference proteome</keyword>
<name>A0A2P5AHN5_PARAD</name>
<reference evidence="2" key="1">
    <citation type="submission" date="2016-06" db="EMBL/GenBank/DDBJ databases">
        <title>Parallel loss of symbiosis genes in relatives of nitrogen-fixing non-legume Parasponia.</title>
        <authorList>
            <person name="Van Velzen R."/>
            <person name="Holmer R."/>
            <person name="Bu F."/>
            <person name="Rutten L."/>
            <person name="Van Zeijl A."/>
            <person name="Liu W."/>
            <person name="Santuari L."/>
            <person name="Cao Q."/>
            <person name="Sharma T."/>
            <person name="Shen D."/>
            <person name="Roswanjaya Y."/>
            <person name="Wardhani T."/>
            <person name="Kalhor M.S."/>
            <person name="Jansen J."/>
            <person name="Van den Hoogen J."/>
            <person name="Gungor B."/>
            <person name="Hartog M."/>
            <person name="Hontelez J."/>
            <person name="Verver J."/>
            <person name="Yang W.-C."/>
            <person name="Schijlen E."/>
            <person name="Repin R."/>
            <person name="Schilthuizen M."/>
            <person name="Schranz E."/>
            <person name="Heidstra R."/>
            <person name="Miyata K."/>
            <person name="Fedorova E."/>
            <person name="Kohlen W."/>
            <person name="Bisseling T."/>
            <person name="Smit S."/>
            <person name="Geurts R."/>
        </authorList>
    </citation>
    <scope>NUCLEOTIDE SEQUENCE [LARGE SCALE GENOMIC DNA]</scope>
    <source>
        <strain evidence="2">cv. WU1-14</strain>
    </source>
</reference>
<dbReference type="OrthoDB" id="10344364at2759"/>
<protein>
    <submittedName>
        <fullName evidence="1">Uncharacterized protein</fullName>
    </submittedName>
</protein>
<dbReference type="Proteomes" id="UP000237105">
    <property type="component" value="Unassembled WGS sequence"/>
</dbReference>
<evidence type="ECO:0000313" key="1">
    <source>
        <dbReference type="EMBL" id="PON36058.1"/>
    </source>
</evidence>